<dbReference type="Pfam" id="PF09186">
    <property type="entry name" value="DUF1949"/>
    <property type="match status" value="1"/>
</dbReference>
<dbReference type="InterPro" id="IPR020569">
    <property type="entry name" value="UPF0029_Impact_CS"/>
</dbReference>
<dbReference type="PROSITE" id="PS00910">
    <property type="entry name" value="UPF0029"/>
    <property type="match status" value="1"/>
</dbReference>
<accession>B8DNH1</accession>
<dbReference type="SUPFAM" id="SSF54211">
    <property type="entry name" value="Ribosomal protein S5 domain 2-like"/>
    <property type="match status" value="1"/>
</dbReference>
<feature type="compositionally biased region" description="Low complexity" evidence="2">
    <location>
        <begin position="8"/>
        <end position="24"/>
    </location>
</feature>
<evidence type="ECO:0008006" key="6">
    <source>
        <dbReference type="Google" id="ProtNLM"/>
    </source>
</evidence>
<dbReference type="HOGENOM" id="CLU_083552_3_1_7"/>
<evidence type="ECO:0000256" key="2">
    <source>
        <dbReference type="SAM" id="MobiDB-lite"/>
    </source>
</evidence>
<dbReference type="AlphaFoldDB" id="B8DNH1"/>
<dbReference type="EMBL" id="CP001197">
    <property type="protein sequence ID" value="ACL10113.1"/>
    <property type="molecule type" value="Genomic_DNA"/>
</dbReference>
<name>B8DNH1_NITV9</name>
<feature type="domain" description="UPF0029" evidence="4">
    <location>
        <begin position="210"/>
        <end position="262"/>
    </location>
</feature>
<dbReference type="InterPro" id="IPR036956">
    <property type="entry name" value="Impact_N_sf"/>
</dbReference>
<dbReference type="Pfam" id="PF01205">
    <property type="entry name" value="Impact_N"/>
    <property type="match status" value="1"/>
</dbReference>
<dbReference type="GO" id="GO:0005737">
    <property type="term" value="C:cytoplasm"/>
    <property type="evidence" value="ECO:0007669"/>
    <property type="project" value="TreeGrafter"/>
</dbReference>
<evidence type="ECO:0000313" key="5">
    <source>
        <dbReference type="EMBL" id="ACL10113.1"/>
    </source>
</evidence>
<protein>
    <recommendedName>
        <fullName evidence="6">Impact N-terminal domain-containing protein</fullName>
    </recommendedName>
</protein>
<dbReference type="InterPro" id="IPR020568">
    <property type="entry name" value="Ribosomal_Su5_D2-typ_SF"/>
</dbReference>
<dbReference type="KEGG" id="dvm:DvMF_3177"/>
<dbReference type="STRING" id="883.DvMF_3177"/>
<dbReference type="PANTHER" id="PTHR16301">
    <property type="entry name" value="IMPACT-RELATED"/>
    <property type="match status" value="1"/>
</dbReference>
<sequence>MTDQRTSTPSGAAPGAETATGESAPPAGQPTPARYPVPFLSGQSGRTDAAGPEALAQGAELVHIAGFSRGAGFAGGVYRREDSIKRSRFIVSVAHAPDTATARAFIEAVRAEFADATHNCWAFAAGPPGDTARIGCSDDGEPHGTAGRPMLQQLLHGGVGEVAAVVTRYFGGVKLGTGGLVRAYAAMARLGLDGLPLRQRIVPARVSVVLAHGRAGALRRLLPAYEAAILSEVHGADVECIVGLPVEHAAAFMAAVIDMAAGEALVDVLSRTED</sequence>
<dbReference type="SUPFAM" id="SSF54980">
    <property type="entry name" value="EF-G C-terminal domain-like"/>
    <property type="match status" value="1"/>
</dbReference>
<evidence type="ECO:0000256" key="1">
    <source>
        <dbReference type="ARBA" id="ARBA00007665"/>
    </source>
</evidence>
<dbReference type="InterPro" id="IPR015269">
    <property type="entry name" value="UPF0029_Impact_C"/>
</dbReference>
<dbReference type="InterPro" id="IPR001498">
    <property type="entry name" value="Impact_N"/>
</dbReference>
<comment type="similarity">
    <text evidence="1">Belongs to the IMPACT family.</text>
</comment>
<gene>
    <name evidence="5" type="ordered locus">DvMF_3177</name>
</gene>
<feature type="domain" description="Impact N-terminal" evidence="3">
    <location>
        <begin position="85"/>
        <end position="189"/>
    </location>
</feature>
<dbReference type="eggNOG" id="COG1739">
    <property type="taxonomic scope" value="Bacteria"/>
</dbReference>
<dbReference type="PANTHER" id="PTHR16301:SF20">
    <property type="entry name" value="IMPACT FAMILY MEMBER YIGZ"/>
    <property type="match status" value="1"/>
</dbReference>
<evidence type="ECO:0000259" key="4">
    <source>
        <dbReference type="Pfam" id="PF09186"/>
    </source>
</evidence>
<dbReference type="Gene3D" id="3.30.230.30">
    <property type="entry name" value="Impact, N-terminal domain"/>
    <property type="match status" value="1"/>
</dbReference>
<reference evidence="5" key="1">
    <citation type="submission" date="2008-10" db="EMBL/GenBank/DDBJ databases">
        <title>Complete sequence of Desulfovibrio vulgaris str. 'Miyazaki F'.</title>
        <authorList>
            <person name="Lucas S."/>
            <person name="Copeland A."/>
            <person name="Lapidus A."/>
            <person name="Glavina del Rio T."/>
            <person name="Dalin E."/>
            <person name="Tice H."/>
            <person name="Bruce D."/>
            <person name="Goodwin L."/>
            <person name="Pitluck S."/>
            <person name="Sims D."/>
            <person name="Brettin T."/>
            <person name="Detter J.C."/>
            <person name="Han C."/>
            <person name="Larimer F."/>
            <person name="Land M."/>
            <person name="Hauser L."/>
            <person name="Kyrpides N."/>
            <person name="Mikhailova N."/>
            <person name="Hazen T.C."/>
            <person name="Richardson P."/>
        </authorList>
    </citation>
    <scope>NUCLEOTIDE SEQUENCE</scope>
    <source>
        <strain evidence="5">Miyazaki F</strain>
    </source>
</reference>
<proteinExistence type="inferred from homology"/>
<dbReference type="OrthoDB" id="9813771at2"/>
<dbReference type="InterPro" id="IPR023582">
    <property type="entry name" value="Impact"/>
</dbReference>
<feature type="region of interest" description="Disordered" evidence="2">
    <location>
        <begin position="1"/>
        <end position="50"/>
    </location>
</feature>
<evidence type="ECO:0000259" key="3">
    <source>
        <dbReference type="Pfam" id="PF01205"/>
    </source>
</evidence>
<dbReference type="InterPro" id="IPR035647">
    <property type="entry name" value="EFG_III/V"/>
</dbReference>
<dbReference type="GO" id="GO:0006446">
    <property type="term" value="P:regulation of translational initiation"/>
    <property type="evidence" value="ECO:0007669"/>
    <property type="project" value="TreeGrafter"/>
</dbReference>
<organism evidence="5">
    <name type="scientific">Nitratidesulfovibrio vulgaris (strain DSM 19637 / Miyazaki F)</name>
    <name type="common">Desulfovibrio vulgaris</name>
    <dbReference type="NCBI Taxonomy" id="883"/>
    <lineage>
        <taxon>Bacteria</taxon>
        <taxon>Pseudomonadati</taxon>
        <taxon>Thermodesulfobacteriota</taxon>
        <taxon>Desulfovibrionia</taxon>
        <taxon>Desulfovibrionales</taxon>
        <taxon>Desulfovibrionaceae</taxon>
        <taxon>Nitratidesulfovibrio</taxon>
    </lineage>
</organism>